<organism evidence="1">
    <name type="scientific">marine metagenome</name>
    <dbReference type="NCBI Taxonomy" id="408172"/>
    <lineage>
        <taxon>unclassified sequences</taxon>
        <taxon>metagenomes</taxon>
        <taxon>ecological metagenomes</taxon>
    </lineage>
</organism>
<protein>
    <submittedName>
        <fullName evidence="1">Uncharacterized protein</fullName>
    </submittedName>
</protein>
<feature type="non-terminal residue" evidence="1">
    <location>
        <position position="1"/>
    </location>
</feature>
<dbReference type="EMBL" id="UINC01033616">
    <property type="protein sequence ID" value="SVB23180.1"/>
    <property type="molecule type" value="Genomic_DNA"/>
</dbReference>
<name>A0A382CAX2_9ZZZZ</name>
<proteinExistence type="predicted"/>
<gene>
    <name evidence="1" type="ORF">METZ01_LOCUS176034</name>
</gene>
<accession>A0A382CAX2</accession>
<sequence length="104" mass="10900">EEGGTPQVARFHEIAPGHAVIVAQFSTDSGPTYSVTELPDSTSDETFGPGLDLTWVSIPFSRPMAGTFLTNTVRCGSMPSNTLDMVGTVDGPALGYARVRIVAA</sequence>
<reference evidence="1" key="1">
    <citation type="submission" date="2018-05" db="EMBL/GenBank/DDBJ databases">
        <authorList>
            <person name="Lanie J.A."/>
            <person name="Ng W.-L."/>
            <person name="Kazmierczak K.M."/>
            <person name="Andrzejewski T.M."/>
            <person name="Davidsen T.M."/>
            <person name="Wayne K.J."/>
            <person name="Tettelin H."/>
            <person name="Glass J.I."/>
            <person name="Rusch D."/>
            <person name="Podicherti R."/>
            <person name="Tsui H.-C.T."/>
            <person name="Winkler M.E."/>
        </authorList>
    </citation>
    <scope>NUCLEOTIDE SEQUENCE</scope>
</reference>
<dbReference type="AlphaFoldDB" id="A0A382CAX2"/>
<evidence type="ECO:0000313" key="1">
    <source>
        <dbReference type="EMBL" id="SVB23180.1"/>
    </source>
</evidence>